<dbReference type="EMBL" id="MFLS01000005">
    <property type="protein sequence ID" value="OGG72329.1"/>
    <property type="molecule type" value="Genomic_DNA"/>
</dbReference>
<comment type="caution">
    <text evidence="2">The sequence shown here is derived from an EMBL/GenBank/DDBJ whole genome shotgun (WGS) entry which is preliminary data.</text>
</comment>
<dbReference type="AlphaFoldDB" id="A0A1F6EF99"/>
<dbReference type="Proteomes" id="UP000178392">
    <property type="component" value="Unassembled WGS sequence"/>
</dbReference>
<dbReference type="Gene3D" id="1.10.10.10">
    <property type="entry name" value="Winged helix-like DNA-binding domain superfamily/Winged helix DNA-binding domain"/>
    <property type="match status" value="1"/>
</dbReference>
<protein>
    <recommendedName>
        <fullName evidence="4">HTH deoR-type domain-containing protein</fullName>
    </recommendedName>
</protein>
<organism evidence="2 3">
    <name type="scientific">Candidatus Kaiserbacteria bacterium RIFCSPHIGHO2_12_FULL_56_13</name>
    <dbReference type="NCBI Taxonomy" id="1798505"/>
    <lineage>
        <taxon>Bacteria</taxon>
        <taxon>Candidatus Kaiseribacteriota</taxon>
    </lineage>
</organism>
<accession>A0A1F6EF99</accession>
<feature type="compositionally biased region" description="Polar residues" evidence="1">
    <location>
        <begin position="178"/>
        <end position="187"/>
    </location>
</feature>
<name>A0A1F6EF99_9BACT</name>
<reference evidence="2 3" key="1">
    <citation type="journal article" date="2016" name="Nat. Commun.">
        <title>Thousands of microbial genomes shed light on interconnected biogeochemical processes in an aquifer system.</title>
        <authorList>
            <person name="Anantharaman K."/>
            <person name="Brown C.T."/>
            <person name="Hug L.A."/>
            <person name="Sharon I."/>
            <person name="Castelle C.J."/>
            <person name="Probst A.J."/>
            <person name="Thomas B.C."/>
            <person name="Singh A."/>
            <person name="Wilkins M.J."/>
            <person name="Karaoz U."/>
            <person name="Brodie E.L."/>
            <person name="Williams K.H."/>
            <person name="Hubbard S.S."/>
            <person name="Banfield J.F."/>
        </authorList>
    </citation>
    <scope>NUCLEOTIDE SEQUENCE [LARGE SCALE GENOMIC DNA]</scope>
</reference>
<proteinExistence type="predicted"/>
<dbReference type="SUPFAM" id="SSF46785">
    <property type="entry name" value="Winged helix' DNA-binding domain"/>
    <property type="match status" value="1"/>
</dbReference>
<evidence type="ECO:0000256" key="1">
    <source>
        <dbReference type="SAM" id="MobiDB-lite"/>
    </source>
</evidence>
<evidence type="ECO:0000313" key="3">
    <source>
        <dbReference type="Proteomes" id="UP000178392"/>
    </source>
</evidence>
<dbReference type="InterPro" id="IPR036388">
    <property type="entry name" value="WH-like_DNA-bd_sf"/>
</dbReference>
<evidence type="ECO:0000313" key="2">
    <source>
        <dbReference type="EMBL" id="OGG72329.1"/>
    </source>
</evidence>
<gene>
    <name evidence="2" type="ORF">A3E65_02975</name>
</gene>
<sequence>MSDKGQIAETRLIDTKSSAAHKGDFVLEKSIFSNIFEKDIRRVFIYKKAERLAKAIHLITPAFAPSVSLRNRLDTIAVGLIDAAILPPVSAKEAFSRELLALSSVLAIARSSNLLSPMNATLITNEAHALLSEIAAYEEPRLFLDDSPTLADLARGARRQETARSRRVRVVTGREPTKSQGQTSDTSQTHERREIILSVIKDKGEVYIKDISTIIREVSEKTIQRELQKLVTEGSVVRRGSRRWTAYSLAPSS</sequence>
<dbReference type="InterPro" id="IPR036390">
    <property type="entry name" value="WH_DNA-bd_sf"/>
</dbReference>
<feature type="region of interest" description="Disordered" evidence="1">
    <location>
        <begin position="164"/>
        <end position="191"/>
    </location>
</feature>
<evidence type="ECO:0008006" key="4">
    <source>
        <dbReference type="Google" id="ProtNLM"/>
    </source>
</evidence>